<evidence type="ECO:0000256" key="1">
    <source>
        <dbReference type="ARBA" id="ARBA00004123"/>
    </source>
</evidence>
<proteinExistence type="predicted"/>
<dbReference type="GO" id="GO:0000976">
    <property type="term" value="F:transcription cis-regulatory region binding"/>
    <property type="evidence" value="ECO:0007669"/>
    <property type="project" value="TreeGrafter"/>
</dbReference>
<feature type="compositionally biased region" description="Low complexity" evidence="5">
    <location>
        <begin position="109"/>
        <end position="128"/>
    </location>
</feature>
<dbReference type="InterPro" id="IPR017930">
    <property type="entry name" value="Myb_dom"/>
</dbReference>
<dbReference type="GO" id="GO:0000785">
    <property type="term" value="C:chromatin"/>
    <property type="evidence" value="ECO:0007669"/>
    <property type="project" value="UniProtKB-ARBA"/>
</dbReference>
<dbReference type="GO" id="GO:0003700">
    <property type="term" value="F:DNA-binding transcription factor activity"/>
    <property type="evidence" value="ECO:0007669"/>
    <property type="project" value="TreeGrafter"/>
</dbReference>
<feature type="domain" description="HTH myb-type" evidence="7">
    <location>
        <begin position="515"/>
        <end position="544"/>
    </location>
</feature>
<feature type="compositionally biased region" description="Basic residues" evidence="5">
    <location>
        <begin position="147"/>
        <end position="157"/>
    </location>
</feature>
<dbReference type="AlphaFoldDB" id="A0AAV5S3B2"/>
<feature type="region of interest" description="Disordered" evidence="5">
    <location>
        <begin position="213"/>
        <end position="272"/>
    </location>
</feature>
<keyword evidence="4" id="KW-0539">Nucleus</keyword>
<dbReference type="EMBL" id="BTGD01000025">
    <property type="protein sequence ID" value="GMM58349.1"/>
    <property type="molecule type" value="Genomic_DNA"/>
</dbReference>
<feature type="compositionally biased region" description="Basic and acidic residues" evidence="5">
    <location>
        <begin position="217"/>
        <end position="260"/>
    </location>
</feature>
<keyword evidence="9" id="KW-1185">Reference proteome</keyword>
<feature type="region of interest" description="Disordered" evidence="5">
    <location>
        <begin position="1"/>
        <end position="33"/>
    </location>
</feature>
<comment type="subcellular location">
    <subcellularLocation>
        <location evidence="1">Nucleus</location>
    </subcellularLocation>
</comment>
<dbReference type="PROSITE" id="PS50090">
    <property type="entry name" value="MYB_LIKE"/>
    <property type="match status" value="2"/>
</dbReference>
<accession>A0AAV5S3B2</accession>
<evidence type="ECO:0000256" key="3">
    <source>
        <dbReference type="ARBA" id="ARBA00023125"/>
    </source>
</evidence>
<dbReference type="PANTHER" id="PTHR46380:SF2">
    <property type="entry name" value="CYCLIN-D-BINDING MYB-LIKE TRANSCRIPTION FACTOR 1"/>
    <property type="match status" value="1"/>
</dbReference>
<dbReference type="Gene3D" id="1.10.10.60">
    <property type="entry name" value="Homeodomain-like"/>
    <property type="match status" value="2"/>
</dbReference>
<dbReference type="PROSITE" id="PS51294">
    <property type="entry name" value="HTH_MYB"/>
    <property type="match status" value="2"/>
</dbReference>
<dbReference type="PANTHER" id="PTHR46380">
    <property type="entry name" value="CYCLIN-D-BINDING MYB-LIKE TRANSCRIPTION FACTOR 1"/>
    <property type="match status" value="1"/>
</dbReference>
<organism evidence="8 9">
    <name type="scientific">Maudiozyma humilis</name>
    <name type="common">Sour dough yeast</name>
    <name type="synonym">Kazachstania humilis</name>
    <dbReference type="NCBI Taxonomy" id="51915"/>
    <lineage>
        <taxon>Eukaryota</taxon>
        <taxon>Fungi</taxon>
        <taxon>Dikarya</taxon>
        <taxon>Ascomycota</taxon>
        <taxon>Saccharomycotina</taxon>
        <taxon>Saccharomycetes</taxon>
        <taxon>Saccharomycetales</taxon>
        <taxon>Saccharomycetaceae</taxon>
        <taxon>Maudiozyma</taxon>
    </lineage>
</organism>
<gene>
    <name evidence="8" type="ORF">DAKH74_049660</name>
</gene>
<evidence type="ECO:0000313" key="9">
    <source>
        <dbReference type="Proteomes" id="UP001377567"/>
    </source>
</evidence>
<feature type="compositionally biased region" description="Low complexity" evidence="5">
    <location>
        <begin position="53"/>
        <end position="64"/>
    </location>
</feature>
<dbReference type="Proteomes" id="UP001377567">
    <property type="component" value="Unassembled WGS sequence"/>
</dbReference>
<evidence type="ECO:0000256" key="5">
    <source>
        <dbReference type="SAM" id="MobiDB-lite"/>
    </source>
</evidence>
<dbReference type="SUPFAM" id="SSF46689">
    <property type="entry name" value="Homeodomain-like"/>
    <property type="match status" value="2"/>
</dbReference>
<comment type="caution">
    <text evidence="8">The sequence shown here is derived from an EMBL/GenBank/DDBJ whole genome shotgun (WGS) entry which is preliminary data.</text>
</comment>
<name>A0AAV5S3B2_MAUHU</name>
<evidence type="ECO:0000259" key="6">
    <source>
        <dbReference type="PROSITE" id="PS50090"/>
    </source>
</evidence>
<evidence type="ECO:0000256" key="2">
    <source>
        <dbReference type="ARBA" id="ARBA00022737"/>
    </source>
</evidence>
<protein>
    <submittedName>
        <fullName evidence="8">Nsi1 protein</fullName>
    </submittedName>
</protein>
<feature type="domain" description="Myb-like" evidence="6">
    <location>
        <begin position="393"/>
        <end position="438"/>
    </location>
</feature>
<feature type="compositionally biased region" description="Polar residues" evidence="5">
    <location>
        <begin position="72"/>
        <end position="82"/>
    </location>
</feature>
<reference evidence="8 9" key="1">
    <citation type="journal article" date="2023" name="Elife">
        <title>Identification of key yeast species and microbe-microbe interactions impacting larval growth of Drosophila in the wild.</title>
        <authorList>
            <person name="Mure A."/>
            <person name="Sugiura Y."/>
            <person name="Maeda R."/>
            <person name="Honda K."/>
            <person name="Sakurai N."/>
            <person name="Takahashi Y."/>
            <person name="Watada M."/>
            <person name="Katoh T."/>
            <person name="Gotoh A."/>
            <person name="Gotoh Y."/>
            <person name="Taniguchi I."/>
            <person name="Nakamura K."/>
            <person name="Hayashi T."/>
            <person name="Katayama T."/>
            <person name="Uemura T."/>
            <person name="Hattori Y."/>
        </authorList>
    </citation>
    <scope>NUCLEOTIDE SEQUENCE [LARGE SCALE GENOMIC DNA]</scope>
    <source>
        <strain evidence="8 9">KH-74</strain>
    </source>
</reference>
<dbReference type="GO" id="GO:0006353">
    <property type="term" value="P:DNA-templated transcription termination"/>
    <property type="evidence" value="ECO:0007669"/>
    <property type="project" value="UniProtKB-ARBA"/>
</dbReference>
<dbReference type="SMART" id="SM00717">
    <property type="entry name" value="SANT"/>
    <property type="match status" value="3"/>
</dbReference>
<evidence type="ECO:0000313" key="8">
    <source>
        <dbReference type="EMBL" id="GMM58349.1"/>
    </source>
</evidence>
<keyword evidence="2" id="KW-0677">Repeat</keyword>
<dbReference type="InterPro" id="IPR001005">
    <property type="entry name" value="SANT/Myb"/>
</dbReference>
<dbReference type="GO" id="GO:0031981">
    <property type="term" value="C:nuclear lumen"/>
    <property type="evidence" value="ECO:0007669"/>
    <property type="project" value="UniProtKB-ARBA"/>
</dbReference>
<dbReference type="InterPro" id="IPR009057">
    <property type="entry name" value="Homeodomain-like_sf"/>
</dbReference>
<feature type="region of interest" description="Disordered" evidence="5">
    <location>
        <begin position="48"/>
        <end position="182"/>
    </location>
</feature>
<evidence type="ECO:0000256" key="4">
    <source>
        <dbReference type="ARBA" id="ARBA00023242"/>
    </source>
</evidence>
<dbReference type="InterPro" id="IPR051651">
    <property type="entry name" value="DMTF1_DNA-bind_reg"/>
</dbReference>
<dbReference type="FunFam" id="1.10.10.60:FF:000387">
    <property type="entry name" value="Replication termination factor 1"/>
    <property type="match status" value="1"/>
</dbReference>
<keyword evidence="3" id="KW-0238">DNA-binding</keyword>
<sequence>MSSNNTKAEKSELDTIDDSMSQNVEGGNHESVEEAVLKYVREGFQQNELNKISSDSANDANNNNEADEHSGKQGSMAASNDDMSWYLKHDEDIPQYERGANATAADDQNSNSESVAMAAVAAAYASTTSDDKKKSKHKRSHDDKDSKKKKKRKHKKSSKEGDFKTSDSTIAVDPELATLDDGENHSAQAQLVRKAIIDTASITQNPDFQQYLNTDISSKDDNNNNNDSNDKKSTTTEHKDSKDDDKTNHTGSVSEEHSVAVEDPSQSGKGYNSLAKDYTNVLPKTMSIVDVTLKTDDDTHLLQRAASKASALVTETTQNHGKAFDPVEENALDQFIEQYSKIKGFDREQTCERIWTNGRRKDDFWINICKVLPYRTRSSIYKHVRRRYHIFTQRGKWTPEEDAELSRLCMEKEGQWSEVGRALGRMPEDCRDRWRNYIKCGNNRTANKWSTAEEEQLKNIIGKMIFLATHKDGEEYVSNDEDSVDEDGLEIIRSLPSIPKGQEFGRTPEFKDVINWTVVSEQMHGTRSRIQCRYKWNKLVRKQAVQRIQTISEATKKWTLEKLRDLGFTEDSQVDWDELAALCPEQGWSGLELKLSYEKMRSLIKGYRSQNINEISKKILDIIDGTTESKKK</sequence>
<evidence type="ECO:0000259" key="7">
    <source>
        <dbReference type="PROSITE" id="PS51294"/>
    </source>
</evidence>
<feature type="domain" description="HTH myb-type" evidence="7">
    <location>
        <begin position="389"/>
        <end position="442"/>
    </location>
</feature>
<dbReference type="Pfam" id="PF13921">
    <property type="entry name" value="Myb_DNA-bind_6"/>
    <property type="match status" value="1"/>
</dbReference>
<dbReference type="CDD" id="cd00167">
    <property type="entry name" value="SANT"/>
    <property type="match status" value="1"/>
</dbReference>
<feature type="domain" description="Myb-like" evidence="6">
    <location>
        <begin position="441"/>
        <end position="540"/>
    </location>
</feature>